<keyword evidence="3" id="KW-1185">Reference proteome</keyword>
<protein>
    <recommendedName>
        <fullName evidence="4">DUF4232 domain-containing protein</fullName>
    </recommendedName>
</protein>
<feature type="chain" id="PRO_5013160863" description="DUF4232 domain-containing protein" evidence="1">
    <location>
        <begin position="24"/>
        <end position="141"/>
    </location>
</feature>
<evidence type="ECO:0000313" key="3">
    <source>
        <dbReference type="Proteomes" id="UP000188836"/>
    </source>
</evidence>
<evidence type="ECO:0000313" key="2">
    <source>
        <dbReference type="EMBL" id="ONM48474.1"/>
    </source>
</evidence>
<dbReference type="AlphaFoldDB" id="A0A1V2TG67"/>
<feature type="signal peptide" evidence="1">
    <location>
        <begin position="1"/>
        <end position="23"/>
    </location>
</feature>
<dbReference type="EMBL" id="MUMY01000009">
    <property type="protein sequence ID" value="ONM48474.1"/>
    <property type="molecule type" value="Genomic_DNA"/>
</dbReference>
<gene>
    <name evidence="2" type="ORF">B0T46_12290</name>
</gene>
<sequence>MRPLVLSACVATALLPVAAPAGAQTAADFEDARVEVFPGCAGLVRTVVSVSPLPTDVAGVRAVVLFKADRHDPACAVTTTVGWRNVDSGASGSEELTVSSVPEPGGFLDPDHGYGWTSADTGPGRVVVTVSTNPGEVSIIV</sequence>
<name>A0A1V2TG67_9NOCA</name>
<comment type="caution">
    <text evidence="2">The sequence shown here is derived from an EMBL/GenBank/DDBJ whole genome shotgun (WGS) entry which is preliminary data.</text>
</comment>
<dbReference type="Proteomes" id="UP000188836">
    <property type="component" value="Unassembled WGS sequence"/>
</dbReference>
<organism evidence="2 3">
    <name type="scientific">Nocardia donostiensis</name>
    <dbReference type="NCBI Taxonomy" id="1538463"/>
    <lineage>
        <taxon>Bacteria</taxon>
        <taxon>Bacillati</taxon>
        <taxon>Actinomycetota</taxon>
        <taxon>Actinomycetes</taxon>
        <taxon>Mycobacteriales</taxon>
        <taxon>Nocardiaceae</taxon>
        <taxon>Nocardia</taxon>
    </lineage>
</organism>
<proteinExistence type="predicted"/>
<keyword evidence="1" id="KW-0732">Signal</keyword>
<evidence type="ECO:0000256" key="1">
    <source>
        <dbReference type="SAM" id="SignalP"/>
    </source>
</evidence>
<accession>A0A1V2TG67</accession>
<evidence type="ECO:0008006" key="4">
    <source>
        <dbReference type="Google" id="ProtNLM"/>
    </source>
</evidence>
<reference evidence="2 3" key="1">
    <citation type="journal article" date="2016" name="Antonie Van Leeuwenhoek">
        <title>Nocardia donostiensis sp. nov., isolated from human respiratory specimens.</title>
        <authorList>
            <person name="Ercibengoa M."/>
            <person name="Bell M."/>
            <person name="Marimon J.M."/>
            <person name="Humrighouse B."/>
            <person name="Klenk H.P."/>
            <person name="Potter G."/>
            <person name="Perez-Trallero E."/>
        </authorList>
    </citation>
    <scope>NUCLEOTIDE SEQUENCE [LARGE SCALE GENOMIC DNA]</scope>
    <source>
        <strain evidence="2 3">X1655</strain>
    </source>
</reference>